<reference evidence="1" key="1">
    <citation type="submission" date="2022-03" db="EMBL/GenBank/DDBJ databases">
        <authorList>
            <person name="Sayadi A."/>
        </authorList>
    </citation>
    <scope>NUCLEOTIDE SEQUENCE</scope>
</reference>
<gene>
    <name evidence="1" type="ORF">ACAOBT_LOCUS4864</name>
</gene>
<dbReference type="EMBL" id="CAKOFQ010006704">
    <property type="protein sequence ID" value="CAH1962833.1"/>
    <property type="molecule type" value="Genomic_DNA"/>
</dbReference>
<organism evidence="1 2">
    <name type="scientific">Acanthoscelides obtectus</name>
    <name type="common">Bean weevil</name>
    <name type="synonym">Bruchus obtectus</name>
    <dbReference type="NCBI Taxonomy" id="200917"/>
    <lineage>
        <taxon>Eukaryota</taxon>
        <taxon>Metazoa</taxon>
        <taxon>Ecdysozoa</taxon>
        <taxon>Arthropoda</taxon>
        <taxon>Hexapoda</taxon>
        <taxon>Insecta</taxon>
        <taxon>Pterygota</taxon>
        <taxon>Neoptera</taxon>
        <taxon>Endopterygota</taxon>
        <taxon>Coleoptera</taxon>
        <taxon>Polyphaga</taxon>
        <taxon>Cucujiformia</taxon>
        <taxon>Chrysomeloidea</taxon>
        <taxon>Chrysomelidae</taxon>
        <taxon>Bruchinae</taxon>
        <taxon>Bruchini</taxon>
        <taxon>Acanthoscelides</taxon>
    </lineage>
</organism>
<evidence type="ECO:0000313" key="2">
    <source>
        <dbReference type="Proteomes" id="UP001152888"/>
    </source>
</evidence>
<keyword evidence="2" id="KW-1185">Reference proteome</keyword>
<dbReference type="Proteomes" id="UP001152888">
    <property type="component" value="Unassembled WGS sequence"/>
</dbReference>
<dbReference type="AlphaFoldDB" id="A0A9P0JXG5"/>
<proteinExistence type="predicted"/>
<sequence>MQANLKKCRGEPRIFNQVQKYLKIHKYIEIIYDFGATNAVKLYEYYRYSKATNFKAIHKMQLALDRCINKGW</sequence>
<evidence type="ECO:0000313" key="1">
    <source>
        <dbReference type="EMBL" id="CAH1962833.1"/>
    </source>
</evidence>
<name>A0A9P0JXG5_ACAOB</name>
<accession>A0A9P0JXG5</accession>
<comment type="caution">
    <text evidence="1">The sequence shown here is derived from an EMBL/GenBank/DDBJ whole genome shotgun (WGS) entry which is preliminary data.</text>
</comment>
<protein>
    <submittedName>
        <fullName evidence="1">Uncharacterized protein</fullName>
    </submittedName>
</protein>